<sequence>MSEQQWTDHPRLRTWLSDQEAAFAEWAKSHPGTWDFSADSVDGLERAVQADFSSSESSESSGWEDVRAAQHTPRVTAPAWYLGEVCVRAGAVWKVNPAAPMDSETWEGPFVGVPDDPMEDPDHEDLYEDEDYRPAAVPVAELRGMFLKSPPWRLRDVVGEFEEWGRQNPEGD</sequence>
<name>A0ABQ3QQF4_9ACTN</name>
<dbReference type="RefSeq" id="WP_189965156.1">
    <property type="nucleotide sequence ID" value="NZ_BMUA01000012.1"/>
</dbReference>
<dbReference type="Proteomes" id="UP001050808">
    <property type="component" value="Unassembled WGS sequence"/>
</dbReference>
<keyword evidence="3" id="KW-1185">Reference proteome</keyword>
<dbReference type="EMBL" id="BNDY01000013">
    <property type="protein sequence ID" value="GHI39508.1"/>
    <property type="molecule type" value="Genomic_DNA"/>
</dbReference>
<proteinExistence type="predicted"/>
<evidence type="ECO:0000256" key="1">
    <source>
        <dbReference type="SAM" id="MobiDB-lite"/>
    </source>
</evidence>
<evidence type="ECO:0000313" key="2">
    <source>
        <dbReference type="EMBL" id="GHI39508.1"/>
    </source>
</evidence>
<feature type="region of interest" description="Disordered" evidence="1">
    <location>
        <begin position="49"/>
        <end position="68"/>
    </location>
</feature>
<accession>A0ABQ3QQF4</accession>
<organism evidence="2 3">
    <name type="scientific">Streptomyces violascens</name>
    <dbReference type="NCBI Taxonomy" id="67381"/>
    <lineage>
        <taxon>Bacteria</taxon>
        <taxon>Bacillati</taxon>
        <taxon>Actinomycetota</taxon>
        <taxon>Actinomycetes</taxon>
        <taxon>Kitasatosporales</taxon>
        <taxon>Streptomycetaceae</taxon>
        <taxon>Streptomyces</taxon>
    </lineage>
</organism>
<reference evidence="2" key="1">
    <citation type="submission" date="2024-05" db="EMBL/GenBank/DDBJ databases">
        <title>Whole genome shotgun sequence of Streptomyces violascens NBRC 12920.</title>
        <authorList>
            <person name="Komaki H."/>
            <person name="Tamura T."/>
        </authorList>
    </citation>
    <scope>NUCLEOTIDE SEQUENCE</scope>
    <source>
        <strain evidence="2">NBRC 12920</strain>
    </source>
</reference>
<gene>
    <name evidence="2" type="ORF">Sviol_39160</name>
</gene>
<evidence type="ECO:0000313" key="3">
    <source>
        <dbReference type="Proteomes" id="UP001050808"/>
    </source>
</evidence>
<protein>
    <submittedName>
        <fullName evidence="2">Uncharacterized protein</fullName>
    </submittedName>
</protein>
<comment type="caution">
    <text evidence="2">The sequence shown here is derived from an EMBL/GenBank/DDBJ whole genome shotgun (WGS) entry which is preliminary data.</text>
</comment>